<feature type="compositionally biased region" description="Low complexity" evidence="1">
    <location>
        <begin position="10"/>
        <end position="22"/>
    </location>
</feature>
<proteinExistence type="predicted"/>
<dbReference type="Proteomes" id="UP001499942">
    <property type="component" value="Unassembled WGS sequence"/>
</dbReference>
<gene>
    <name evidence="2" type="ORF">GCM10010393_59120</name>
</gene>
<protein>
    <recommendedName>
        <fullName evidence="4">Lipoprotein</fullName>
    </recommendedName>
</protein>
<comment type="caution">
    <text evidence="2">The sequence shown here is derived from an EMBL/GenBank/DDBJ whole genome shotgun (WGS) entry which is preliminary data.</text>
</comment>
<name>A0ABN3NBF7_9ACTN</name>
<feature type="region of interest" description="Disordered" evidence="1">
    <location>
        <begin position="50"/>
        <end position="80"/>
    </location>
</feature>
<evidence type="ECO:0008006" key="4">
    <source>
        <dbReference type="Google" id="ProtNLM"/>
    </source>
</evidence>
<reference evidence="2 3" key="1">
    <citation type="journal article" date="2019" name="Int. J. Syst. Evol. Microbiol.">
        <title>The Global Catalogue of Microorganisms (GCM) 10K type strain sequencing project: providing services to taxonomists for standard genome sequencing and annotation.</title>
        <authorList>
            <consortium name="The Broad Institute Genomics Platform"/>
            <consortium name="The Broad Institute Genome Sequencing Center for Infectious Disease"/>
            <person name="Wu L."/>
            <person name="Ma J."/>
        </authorList>
    </citation>
    <scope>NUCLEOTIDE SEQUENCE [LARGE SCALE GENOMIC DNA]</scope>
    <source>
        <strain evidence="2 3">JCM 5062</strain>
    </source>
</reference>
<sequence>MAVIDGGLTGAACAGAEPAPTADTAQTVAYTAPKRLMFLLFKVDTPVRAAAAPLPEKTATGKTRRPAPGMRANGPKQPKE</sequence>
<dbReference type="EMBL" id="BAAASR010000049">
    <property type="protein sequence ID" value="GAA2518329.1"/>
    <property type="molecule type" value="Genomic_DNA"/>
</dbReference>
<evidence type="ECO:0000313" key="2">
    <source>
        <dbReference type="EMBL" id="GAA2518329.1"/>
    </source>
</evidence>
<evidence type="ECO:0000256" key="1">
    <source>
        <dbReference type="SAM" id="MobiDB-lite"/>
    </source>
</evidence>
<organism evidence="2 3">
    <name type="scientific">Streptomyces gobitricini</name>
    <dbReference type="NCBI Taxonomy" id="68211"/>
    <lineage>
        <taxon>Bacteria</taxon>
        <taxon>Bacillati</taxon>
        <taxon>Actinomycetota</taxon>
        <taxon>Actinomycetes</taxon>
        <taxon>Kitasatosporales</taxon>
        <taxon>Streptomycetaceae</taxon>
        <taxon>Streptomyces</taxon>
    </lineage>
</organism>
<keyword evidence="3" id="KW-1185">Reference proteome</keyword>
<evidence type="ECO:0000313" key="3">
    <source>
        <dbReference type="Proteomes" id="UP001499942"/>
    </source>
</evidence>
<feature type="region of interest" description="Disordered" evidence="1">
    <location>
        <begin position="1"/>
        <end position="23"/>
    </location>
</feature>
<accession>A0ABN3NBF7</accession>